<dbReference type="GeneID" id="134285231"/>
<evidence type="ECO:0000313" key="3">
    <source>
        <dbReference type="Proteomes" id="UP000069940"/>
    </source>
</evidence>
<protein>
    <submittedName>
        <fullName evidence="2">Uncharacterized protein</fullName>
    </submittedName>
</protein>
<sequence length="454" mass="49919">MARAGDERFVAENSEISNVVLKELNLPAELLAVFEELSYNVDRFSTVTKDELIKDLGAAGWSCDWDLLYDRITAWRKLNGFDLITFTKVEVLEEWVCSEEVEASEQTLFDPELSESSERLTFSPVVSATGTIGSVVASVDLPGPSSSSSVPSADLPETSSSSAVESADLHESSSSVVTLADLSVSSSLSAVPSADPRVDLSGSSSSSAVNLPEPSASRAVTSAEHPGPSFSAQSVVPPKGKGPDETRDLDTPCSSSFFGPRDLEVLLRKSLSGEALLARAPKGPLTERSQKDLAEIIAEHHLNARLKTTERVLDSYAESITLLFRQEKKDCYYIPRSGEKRNPGGKIYNKIANLKQKRIKRDKYEEDIEAKRQKHSTGSTGVDIELDAAAEAAFNWLRLNTQPWQTTVNQWKASFNRRRRDLQKPALLANVDGIYRHYKDPYGFQLVSFIAHFL</sequence>
<proteinExistence type="predicted"/>
<evidence type="ECO:0000256" key="1">
    <source>
        <dbReference type="SAM" id="MobiDB-lite"/>
    </source>
</evidence>
<keyword evidence="3" id="KW-1185">Reference proteome</keyword>
<evidence type="ECO:0000313" key="2">
    <source>
        <dbReference type="EnsemblMetazoa" id="AALFPA23_003143.P3338"/>
    </source>
</evidence>
<organism evidence="2 3">
    <name type="scientific">Aedes albopictus</name>
    <name type="common">Asian tiger mosquito</name>
    <name type="synonym">Stegomyia albopicta</name>
    <dbReference type="NCBI Taxonomy" id="7160"/>
    <lineage>
        <taxon>Eukaryota</taxon>
        <taxon>Metazoa</taxon>
        <taxon>Ecdysozoa</taxon>
        <taxon>Arthropoda</taxon>
        <taxon>Hexapoda</taxon>
        <taxon>Insecta</taxon>
        <taxon>Pterygota</taxon>
        <taxon>Neoptera</taxon>
        <taxon>Endopterygota</taxon>
        <taxon>Diptera</taxon>
        <taxon>Nematocera</taxon>
        <taxon>Culicoidea</taxon>
        <taxon>Culicidae</taxon>
        <taxon>Culicinae</taxon>
        <taxon>Aedini</taxon>
        <taxon>Aedes</taxon>
        <taxon>Stegomyia</taxon>
    </lineage>
</organism>
<feature type="region of interest" description="Disordered" evidence="1">
    <location>
        <begin position="143"/>
        <end position="167"/>
    </location>
</feature>
<name>A0ABM1XV15_AEDAL</name>
<dbReference type="EnsemblMetazoa" id="AALFPA23_003143.R3338">
    <property type="protein sequence ID" value="AALFPA23_003143.P3338"/>
    <property type="gene ID" value="AALFPA23_003143"/>
</dbReference>
<reference evidence="3" key="1">
    <citation type="journal article" date="2015" name="Proc. Natl. Acad. Sci. U.S.A.">
        <title>Genome sequence of the Asian Tiger mosquito, Aedes albopictus, reveals insights into its biology, genetics, and evolution.</title>
        <authorList>
            <person name="Chen X.G."/>
            <person name="Jiang X."/>
            <person name="Gu J."/>
            <person name="Xu M."/>
            <person name="Wu Y."/>
            <person name="Deng Y."/>
            <person name="Zhang C."/>
            <person name="Bonizzoni M."/>
            <person name="Dermauw W."/>
            <person name="Vontas J."/>
            <person name="Armbruster P."/>
            <person name="Huang X."/>
            <person name="Yang Y."/>
            <person name="Zhang H."/>
            <person name="He W."/>
            <person name="Peng H."/>
            <person name="Liu Y."/>
            <person name="Wu K."/>
            <person name="Chen J."/>
            <person name="Lirakis M."/>
            <person name="Topalis P."/>
            <person name="Van Leeuwen T."/>
            <person name="Hall A.B."/>
            <person name="Jiang X."/>
            <person name="Thorpe C."/>
            <person name="Mueller R.L."/>
            <person name="Sun C."/>
            <person name="Waterhouse R.M."/>
            <person name="Yan G."/>
            <person name="Tu Z.J."/>
            <person name="Fang X."/>
            <person name="James A.A."/>
        </authorList>
    </citation>
    <scope>NUCLEOTIDE SEQUENCE [LARGE SCALE GENOMIC DNA]</scope>
    <source>
        <strain evidence="3">Foshan</strain>
    </source>
</reference>
<feature type="region of interest" description="Disordered" evidence="1">
    <location>
        <begin position="190"/>
        <end position="254"/>
    </location>
</feature>
<dbReference type="RefSeq" id="XP_062701659.1">
    <property type="nucleotide sequence ID" value="XM_062845675.1"/>
</dbReference>
<dbReference type="Proteomes" id="UP000069940">
    <property type="component" value="Unassembled WGS sequence"/>
</dbReference>
<reference evidence="2" key="2">
    <citation type="submission" date="2025-05" db="UniProtKB">
        <authorList>
            <consortium name="EnsemblMetazoa"/>
        </authorList>
    </citation>
    <scope>IDENTIFICATION</scope>
    <source>
        <strain evidence="2">Foshan</strain>
    </source>
</reference>
<feature type="compositionally biased region" description="Basic and acidic residues" evidence="1">
    <location>
        <begin position="241"/>
        <end position="250"/>
    </location>
</feature>
<accession>A0ABM1XV15</accession>
<feature type="compositionally biased region" description="Low complexity" evidence="1">
    <location>
        <begin position="143"/>
        <end position="156"/>
    </location>
</feature>